<feature type="domain" description="Chalcone/stilbene synthase C-terminal" evidence="11">
    <location>
        <begin position="235"/>
        <end position="349"/>
    </location>
</feature>
<keyword evidence="5 9" id="KW-0808">Transferase</keyword>
<evidence type="ECO:0000256" key="4">
    <source>
        <dbReference type="ARBA" id="ARBA00012975"/>
    </source>
</evidence>
<keyword evidence="7 9" id="KW-0012">Acyltransferase</keyword>
<dbReference type="Proteomes" id="UP000036987">
    <property type="component" value="Unassembled WGS sequence"/>
</dbReference>
<dbReference type="PANTHER" id="PTHR11877">
    <property type="entry name" value="HYDROXYMETHYLGLUTARYL-COA SYNTHASE"/>
    <property type="match status" value="1"/>
</dbReference>
<evidence type="ECO:0000313" key="12">
    <source>
        <dbReference type="EMBL" id="KMZ68347.1"/>
    </source>
</evidence>
<keyword evidence="6" id="KW-0284">Flavonoid biosynthesis</keyword>
<dbReference type="Gene3D" id="3.40.47.10">
    <property type="match status" value="2"/>
</dbReference>
<reference evidence="13" key="1">
    <citation type="journal article" date="2016" name="Nature">
        <title>The genome of the seagrass Zostera marina reveals angiosperm adaptation to the sea.</title>
        <authorList>
            <person name="Olsen J.L."/>
            <person name="Rouze P."/>
            <person name="Verhelst B."/>
            <person name="Lin Y.-C."/>
            <person name="Bayer T."/>
            <person name="Collen J."/>
            <person name="Dattolo E."/>
            <person name="De Paoli E."/>
            <person name="Dittami S."/>
            <person name="Maumus F."/>
            <person name="Michel G."/>
            <person name="Kersting A."/>
            <person name="Lauritano C."/>
            <person name="Lohaus R."/>
            <person name="Toepel M."/>
            <person name="Tonon T."/>
            <person name="Vanneste K."/>
            <person name="Amirebrahimi M."/>
            <person name="Brakel J."/>
            <person name="Bostroem C."/>
            <person name="Chovatia M."/>
            <person name="Grimwood J."/>
            <person name="Jenkins J.W."/>
            <person name="Jueterbock A."/>
            <person name="Mraz A."/>
            <person name="Stam W.T."/>
            <person name="Tice H."/>
            <person name="Bornberg-Bauer E."/>
            <person name="Green P.J."/>
            <person name="Pearson G.A."/>
            <person name="Procaccini G."/>
            <person name="Duarte C.M."/>
            <person name="Schmutz J."/>
            <person name="Reusch T.B.H."/>
            <person name="Van de Peer Y."/>
        </authorList>
    </citation>
    <scope>NUCLEOTIDE SEQUENCE [LARGE SCALE GENOMIC DNA]</scope>
    <source>
        <strain evidence="13">cv. Finnish</strain>
    </source>
</reference>
<proteinExistence type="inferred from homology"/>
<gene>
    <name evidence="12" type="ORF">ZOSMA_240G00250</name>
</gene>
<dbReference type="EMBL" id="LFYR01000841">
    <property type="protein sequence ID" value="KMZ68347.1"/>
    <property type="molecule type" value="Genomic_DNA"/>
</dbReference>
<dbReference type="InterPro" id="IPR012328">
    <property type="entry name" value="Chalcone/stilbene_synt_C"/>
</dbReference>
<comment type="function">
    <text evidence="1">The primary product of this enzyme is 4,2',4',6'-tetrahydroxychalcone (also termed naringenin-chalcone or chalcone) which can under specific conditions spontaneously isomerize into naringenin.</text>
</comment>
<dbReference type="OrthoDB" id="1500228at2759"/>
<sequence>MINIIQARHQRSEGQVMVLGIGTANPPTVHYQDDYPDHYFRVTKSEHLTLLKAKFKCICEKSMVRKRHMYMTEELLKKYPTINICSYNEPSLTDRHYDWGEPRSKITHLIVATTGNTDMPCADYQLTKLLDLSASVKRFMSYQLGCFAGATVLRLAKDIVENNKHARVLVVCAEINVVNFRGPSEAHIDELIGRALFADGAGAVIVGSDPDLSIETPLFQIVSASQTILPGSEGTISERQKTVWWRHFHPLGISDWDSLFWISHPGGPTILNNIQKKLGLNEDKLRTSREILKEYGNMSGACVLFMMDEMRRKSAEEGKKTIGEGLDWGVLFGFGPDLTVETMVLHSIPIVHPLTHD</sequence>
<dbReference type="Pfam" id="PF00195">
    <property type="entry name" value="Chal_sti_synt_N"/>
    <property type="match status" value="2"/>
</dbReference>
<dbReference type="AlphaFoldDB" id="A0A0K9PJD4"/>
<feature type="domain" description="Chalcone/stilbene synthase N-terminal" evidence="10">
    <location>
        <begin position="98"/>
        <end position="210"/>
    </location>
</feature>
<protein>
    <recommendedName>
        <fullName evidence="4">chalcone synthase</fullName>
        <ecNumber evidence="4">2.3.1.74</ecNumber>
    </recommendedName>
</protein>
<dbReference type="InterPro" id="IPR011141">
    <property type="entry name" value="Polyketide_synthase_type-III"/>
</dbReference>
<dbReference type="FunFam" id="3.40.47.10:FF:000014">
    <property type="entry name" value="Chalcone synthase 1"/>
    <property type="match status" value="1"/>
</dbReference>
<evidence type="ECO:0000256" key="6">
    <source>
        <dbReference type="ARBA" id="ARBA00023241"/>
    </source>
</evidence>
<evidence type="ECO:0000256" key="9">
    <source>
        <dbReference type="RuleBase" id="RU003633"/>
    </source>
</evidence>
<comment type="caution">
    <text evidence="12">The sequence shown here is derived from an EMBL/GenBank/DDBJ whole genome shotgun (WGS) entry which is preliminary data.</text>
</comment>
<dbReference type="Pfam" id="PF02797">
    <property type="entry name" value="Chal_sti_synt_C"/>
    <property type="match status" value="1"/>
</dbReference>
<evidence type="ECO:0000256" key="7">
    <source>
        <dbReference type="ARBA" id="ARBA00023315"/>
    </source>
</evidence>
<dbReference type="GO" id="GO:0016210">
    <property type="term" value="F:naringenin-chalcone synthase activity"/>
    <property type="evidence" value="ECO:0007669"/>
    <property type="project" value="UniProtKB-EC"/>
</dbReference>
<dbReference type="InterPro" id="IPR001099">
    <property type="entry name" value="Chalcone/stilbene_synt_N"/>
</dbReference>
<dbReference type="OMA" id="GTISERQ"/>
<dbReference type="PIRSF" id="PIRSF000451">
    <property type="entry name" value="PKS_III"/>
    <property type="match status" value="1"/>
</dbReference>
<dbReference type="CDD" id="cd00831">
    <property type="entry name" value="CHS_like"/>
    <property type="match status" value="1"/>
</dbReference>
<comment type="pathway">
    <text evidence="2">Secondary metabolite biosynthesis; flavonoid biosynthesis.</text>
</comment>
<feature type="domain" description="Chalcone/stilbene synthase N-terminal" evidence="10">
    <location>
        <begin position="7"/>
        <end position="96"/>
    </location>
</feature>
<dbReference type="InterPro" id="IPR016039">
    <property type="entry name" value="Thiolase-like"/>
</dbReference>
<evidence type="ECO:0000259" key="11">
    <source>
        <dbReference type="Pfam" id="PF02797"/>
    </source>
</evidence>
<dbReference type="STRING" id="29655.A0A0K9PJD4"/>
<dbReference type="PANTHER" id="PTHR11877:SF14">
    <property type="entry name" value="CHALCONE SYNTHASE"/>
    <property type="match status" value="1"/>
</dbReference>
<dbReference type="SUPFAM" id="SSF53901">
    <property type="entry name" value="Thiolase-like"/>
    <property type="match status" value="2"/>
</dbReference>
<feature type="active site" description="Acyl-thioester intermediate" evidence="8">
    <location>
        <position position="146"/>
    </location>
</feature>
<evidence type="ECO:0000256" key="1">
    <source>
        <dbReference type="ARBA" id="ARBA00002969"/>
    </source>
</evidence>
<dbReference type="GO" id="GO:0009813">
    <property type="term" value="P:flavonoid biosynthetic process"/>
    <property type="evidence" value="ECO:0007669"/>
    <property type="project" value="UniProtKB-KW"/>
</dbReference>
<accession>A0A0K9PJD4</accession>
<evidence type="ECO:0000256" key="2">
    <source>
        <dbReference type="ARBA" id="ARBA00004966"/>
    </source>
</evidence>
<evidence type="ECO:0000256" key="8">
    <source>
        <dbReference type="PIRSR" id="PIRSR000451-1"/>
    </source>
</evidence>
<dbReference type="EC" id="2.3.1.74" evidence="4"/>
<evidence type="ECO:0000256" key="3">
    <source>
        <dbReference type="ARBA" id="ARBA00005531"/>
    </source>
</evidence>
<evidence type="ECO:0000256" key="5">
    <source>
        <dbReference type="ARBA" id="ARBA00022679"/>
    </source>
</evidence>
<evidence type="ECO:0000313" key="13">
    <source>
        <dbReference type="Proteomes" id="UP000036987"/>
    </source>
</evidence>
<name>A0A0K9PJD4_ZOSMR</name>
<evidence type="ECO:0000259" key="10">
    <source>
        <dbReference type="Pfam" id="PF00195"/>
    </source>
</evidence>
<organism evidence="12 13">
    <name type="scientific">Zostera marina</name>
    <name type="common">Eelgrass</name>
    <dbReference type="NCBI Taxonomy" id="29655"/>
    <lineage>
        <taxon>Eukaryota</taxon>
        <taxon>Viridiplantae</taxon>
        <taxon>Streptophyta</taxon>
        <taxon>Embryophyta</taxon>
        <taxon>Tracheophyta</taxon>
        <taxon>Spermatophyta</taxon>
        <taxon>Magnoliopsida</taxon>
        <taxon>Liliopsida</taxon>
        <taxon>Zosteraceae</taxon>
        <taxon>Zostera</taxon>
    </lineage>
</organism>
<keyword evidence="13" id="KW-1185">Reference proteome</keyword>
<comment type="similarity">
    <text evidence="3 9">Belongs to the thiolase-like superfamily. Chalcone/stilbene synthases family.</text>
</comment>